<dbReference type="PANTHER" id="PTHR45947:SF3">
    <property type="entry name" value="SULFOQUINOVOSYL TRANSFERASE SQD2"/>
    <property type="match status" value="1"/>
</dbReference>
<dbReference type="InterPro" id="IPR001296">
    <property type="entry name" value="Glyco_trans_1"/>
</dbReference>
<dbReference type="GO" id="GO:0016757">
    <property type="term" value="F:glycosyltransferase activity"/>
    <property type="evidence" value="ECO:0007669"/>
    <property type="project" value="InterPro"/>
</dbReference>
<accession>A0A5B8LIH6</accession>
<proteinExistence type="predicted"/>
<dbReference type="AlphaFoldDB" id="A0A5B8LIH6"/>
<sequence length="361" mass="39908">MRILFALPGFHAQDRGAEVALLAVARELARGGDDVTVMGGGPERPDEPYRYVHVPIVDRKRFEKAPQFPPFRSDTAWEDATFGTTLLTKYRPKDYDVAITCNFPFSHLALRRPTFGKSPLQIYVTQNGDWPARSGKSEYRLFRCDGLVCTNPDYEAENKDRWPTALIPNGIVLERYKAVEPDRAGLGLPEGVPIVLMVSAFIDTKRVADGIRAVAKLPDAYLVVAGDGPLRAEVDALAAQLLPGRFKRLTLTAPDMPRLYASADAFLHMSLLESFGNVFVEAMASGLPIVGHDTPRLRWIVGDRDTLCDTENLDAVADALRRALATGRGPQDPRSAEFGWPSIAARYRSFIVGLLERRKAA</sequence>
<dbReference type="RefSeq" id="WP_146572151.1">
    <property type="nucleotide sequence ID" value="NZ_CP042306.1"/>
</dbReference>
<dbReference type="InterPro" id="IPR028098">
    <property type="entry name" value="Glyco_trans_4-like_N"/>
</dbReference>
<dbReference type="SUPFAM" id="SSF53756">
    <property type="entry name" value="UDP-Glycosyltransferase/glycogen phosphorylase"/>
    <property type="match status" value="1"/>
</dbReference>
<dbReference type="CDD" id="cd03801">
    <property type="entry name" value="GT4_PimA-like"/>
    <property type="match status" value="1"/>
</dbReference>
<name>A0A5B8LIH6_9SPHN</name>
<protein>
    <submittedName>
        <fullName evidence="3">Glycosyltransferase family 4 protein</fullName>
    </submittedName>
</protein>
<keyword evidence="3" id="KW-0808">Transferase</keyword>
<reference evidence="3 4" key="1">
    <citation type="submission" date="2019-07" db="EMBL/GenBank/DDBJ databases">
        <title>Full genome sequence of Sphingomonas sp. 4R-6-7(HKS19).</title>
        <authorList>
            <person name="Im W.-T."/>
        </authorList>
    </citation>
    <scope>NUCLEOTIDE SEQUENCE [LARGE SCALE GENOMIC DNA]</scope>
    <source>
        <strain evidence="3 4">HKS19</strain>
    </source>
</reference>
<evidence type="ECO:0000259" key="1">
    <source>
        <dbReference type="Pfam" id="PF00534"/>
    </source>
</evidence>
<evidence type="ECO:0000259" key="2">
    <source>
        <dbReference type="Pfam" id="PF13439"/>
    </source>
</evidence>
<dbReference type="Pfam" id="PF00534">
    <property type="entry name" value="Glycos_transf_1"/>
    <property type="match status" value="1"/>
</dbReference>
<dbReference type="Pfam" id="PF13439">
    <property type="entry name" value="Glyco_transf_4"/>
    <property type="match status" value="1"/>
</dbReference>
<evidence type="ECO:0000313" key="4">
    <source>
        <dbReference type="Proteomes" id="UP000315673"/>
    </source>
</evidence>
<gene>
    <name evidence="3" type="ORF">FPZ24_11615</name>
</gene>
<feature type="domain" description="Glycosyltransferase subfamily 4-like N-terminal" evidence="2">
    <location>
        <begin position="16"/>
        <end position="175"/>
    </location>
</feature>
<evidence type="ECO:0000313" key="3">
    <source>
        <dbReference type="EMBL" id="QDZ08048.1"/>
    </source>
</evidence>
<dbReference type="InterPro" id="IPR050194">
    <property type="entry name" value="Glycosyltransferase_grp1"/>
</dbReference>
<dbReference type="Proteomes" id="UP000315673">
    <property type="component" value="Chromosome"/>
</dbReference>
<keyword evidence="4" id="KW-1185">Reference proteome</keyword>
<dbReference type="EMBL" id="CP042306">
    <property type="protein sequence ID" value="QDZ08048.1"/>
    <property type="molecule type" value="Genomic_DNA"/>
</dbReference>
<dbReference type="Gene3D" id="3.40.50.2000">
    <property type="entry name" value="Glycogen Phosphorylase B"/>
    <property type="match status" value="2"/>
</dbReference>
<dbReference type="PANTHER" id="PTHR45947">
    <property type="entry name" value="SULFOQUINOVOSYL TRANSFERASE SQD2"/>
    <property type="match status" value="1"/>
</dbReference>
<feature type="domain" description="Glycosyl transferase family 1" evidence="1">
    <location>
        <begin position="181"/>
        <end position="326"/>
    </location>
</feature>
<dbReference type="OrthoDB" id="258796at2"/>
<dbReference type="KEGG" id="spai:FPZ24_11615"/>
<organism evidence="3 4">
    <name type="scientific">Sphingomonas panacisoli</name>
    <dbReference type="NCBI Taxonomy" id="1813879"/>
    <lineage>
        <taxon>Bacteria</taxon>
        <taxon>Pseudomonadati</taxon>
        <taxon>Pseudomonadota</taxon>
        <taxon>Alphaproteobacteria</taxon>
        <taxon>Sphingomonadales</taxon>
        <taxon>Sphingomonadaceae</taxon>
        <taxon>Sphingomonas</taxon>
    </lineage>
</organism>